<proteinExistence type="predicted"/>
<dbReference type="InterPro" id="IPR011989">
    <property type="entry name" value="ARM-like"/>
</dbReference>
<dbReference type="PANTHER" id="PTHR33115">
    <property type="entry name" value="ARM REPEAT SUPERFAMILY PROTEIN"/>
    <property type="match status" value="1"/>
</dbReference>
<dbReference type="AlphaFoldDB" id="A0A8T0PIC8"/>
<accession>A0A8T0PIC8</accession>
<keyword evidence="1" id="KW-0472">Membrane</keyword>
<keyword evidence="3" id="KW-1185">Reference proteome</keyword>
<dbReference type="PANTHER" id="PTHR33115:SF25">
    <property type="entry name" value="CONDENSIN COMPLEX SUBUNIT 1 C-TERMINAL DOMAIN-CONTAINING PROTEIN"/>
    <property type="match status" value="1"/>
</dbReference>
<dbReference type="SUPFAM" id="SSF48371">
    <property type="entry name" value="ARM repeat"/>
    <property type="match status" value="1"/>
</dbReference>
<sequence length="666" mass="74718">MAKLEQQVNLRFKVDGVSTTLTVHWLWFNHRIFDDKADKLFPTFMNLAMNLFLKVLKFVLSQAVNTLMESSLRNGVLRLTVTLFSCVIYLPAMGMVNVVAIIYGRGPLICIALSLWRIAKRDYGVVPDGDGDQDKANLTPALEVFYSLVLGQGALYSVWSLANLKAAWDVDSLRRRCGLKDPTTINGWRVIHYAVSLLESESWEDNLSGARMLDAFIQQKADVRSLLLPSRPKVQKLIDTLGWRRGPGTRSREMRVVAARIVAHLAGDIHLSQFPGAMRCISSLLLQEETTRTYHLMNNQNDGGLERRLQKTEAQRGQIEGSGGGGCNELILQGFTILKRLASDHNNCRDICSTPGLLPKITASLYSATFSDDIKIHDWANVIVYNDKAMSNLKGILSRASGETDQGLQIQAMKIMTELALDASIKLPHNTKQNLIGRQLEIFIADGKAPGATLNRLKVTAGRMLVLLSTNCKTNSDDIRKEYDSILSRLTGLPDAEILENLCTHAQSDDSCKHVLKETVLPKVLTEIPSGKRELHERRIVYIGQLMNEEQTPRKELQEAFLSLTLVIYVRLDNKDHFIDAVEKKGLGHGAFVEKLKEIVEENSQATADSLRIVKLCARISELMMMEHDQYIEDFRNKEFVKSLSKASKIMSSLESCMIFLELIMV</sequence>
<evidence type="ECO:0000256" key="1">
    <source>
        <dbReference type="SAM" id="Phobius"/>
    </source>
</evidence>
<comment type="caution">
    <text evidence="2">The sequence shown here is derived from an EMBL/GenBank/DDBJ whole genome shotgun (WGS) entry which is preliminary data.</text>
</comment>
<dbReference type="Gene3D" id="1.25.10.10">
    <property type="entry name" value="Leucine-rich Repeat Variant"/>
    <property type="match status" value="1"/>
</dbReference>
<dbReference type="InterPro" id="IPR016024">
    <property type="entry name" value="ARM-type_fold"/>
</dbReference>
<feature type="transmembrane region" description="Helical" evidence="1">
    <location>
        <begin position="81"/>
        <end position="103"/>
    </location>
</feature>
<evidence type="ECO:0000313" key="2">
    <source>
        <dbReference type="EMBL" id="KAG2560845.1"/>
    </source>
</evidence>
<organism evidence="2 3">
    <name type="scientific">Panicum virgatum</name>
    <name type="common">Blackwell switchgrass</name>
    <dbReference type="NCBI Taxonomy" id="38727"/>
    <lineage>
        <taxon>Eukaryota</taxon>
        <taxon>Viridiplantae</taxon>
        <taxon>Streptophyta</taxon>
        <taxon>Embryophyta</taxon>
        <taxon>Tracheophyta</taxon>
        <taxon>Spermatophyta</taxon>
        <taxon>Magnoliopsida</taxon>
        <taxon>Liliopsida</taxon>
        <taxon>Poales</taxon>
        <taxon>Poaceae</taxon>
        <taxon>PACMAD clade</taxon>
        <taxon>Panicoideae</taxon>
        <taxon>Panicodae</taxon>
        <taxon>Paniceae</taxon>
        <taxon>Panicinae</taxon>
        <taxon>Panicum</taxon>
        <taxon>Panicum sect. Hiantes</taxon>
    </lineage>
</organism>
<dbReference type="EMBL" id="CM029051">
    <property type="protein sequence ID" value="KAG2560845.1"/>
    <property type="molecule type" value="Genomic_DNA"/>
</dbReference>
<dbReference type="Proteomes" id="UP000823388">
    <property type="component" value="Chromosome 8K"/>
</dbReference>
<keyword evidence="1" id="KW-0812">Transmembrane</keyword>
<reference evidence="2" key="1">
    <citation type="submission" date="2020-05" db="EMBL/GenBank/DDBJ databases">
        <title>WGS assembly of Panicum virgatum.</title>
        <authorList>
            <person name="Lovell J.T."/>
            <person name="Jenkins J."/>
            <person name="Shu S."/>
            <person name="Juenger T.E."/>
            <person name="Schmutz J."/>
        </authorList>
    </citation>
    <scope>NUCLEOTIDE SEQUENCE</scope>
    <source>
        <strain evidence="2">AP13</strain>
    </source>
</reference>
<evidence type="ECO:0000313" key="3">
    <source>
        <dbReference type="Proteomes" id="UP000823388"/>
    </source>
</evidence>
<keyword evidence="1" id="KW-1133">Transmembrane helix</keyword>
<protein>
    <submittedName>
        <fullName evidence="2">Uncharacterized protein</fullName>
    </submittedName>
</protein>
<name>A0A8T0PIC8_PANVG</name>
<gene>
    <name evidence="2" type="ORF">PVAP13_8KG098630</name>
</gene>